<dbReference type="GO" id="GO:0005524">
    <property type="term" value="F:ATP binding"/>
    <property type="evidence" value="ECO:0007669"/>
    <property type="project" value="InterPro"/>
</dbReference>
<evidence type="ECO:0000256" key="11">
    <source>
        <dbReference type="SAM" id="MobiDB-lite"/>
    </source>
</evidence>
<dbReference type="InterPro" id="IPR001054">
    <property type="entry name" value="A/G_cyclase"/>
</dbReference>
<evidence type="ECO:0000313" key="14">
    <source>
        <dbReference type="Proteomes" id="UP000046395"/>
    </source>
</evidence>
<comment type="catalytic activity">
    <reaction evidence="1">
        <text>GTP = 3',5'-cyclic GMP + diphosphate</text>
        <dbReference type="Rhea" id="RHEA:13665"/>
        <dbReference type="ChEBI" id="CHEBI:33019"/>
        <dbReference type="ChEBI" id="CHEBI:37565"/>
        <dbReference type="ChEBI" id="CHEBI:57746"/>
        <dbReference type="EC" id="4.6.1.2"/>
    </reaction>
</comment>
<dbReference type="InterPro" id="IPR011009">
    <property type="entry name" value="Kinase-like_dom_sf"/>
</dbReference>
<organism evidence="14 15">
    <name type="scientific">Trichuris muris</name>
    <name type="common">Mouse whipworm</name>
    <dbReference type="NCBI Taxonomy" id="70415"/>
    <lineage>
        <taxon>Eukaryota</taxon>
        <taxon>Metazoa</taxon>
        <taxon>Ecdysozoa</taxon>
        <taxon>Nematoda</taxon>
        <taxon>Enoplea</taxon>
        <taxon>Dorylaimia</taxon>
        <taxon>Trichinellida</taxon>
        <taxon>Trichuridae</taxon>
        <taxon>Trichuris</taxon>
    </lineage>
</organism>
<dbReference type="Proteomes" id="UP000046395">
    <property type="component" value="Unassembled WGS sequence"/>
</dbReference>
<dbReference type="SUPFAM" id="SSF55073">
    <property type="entry name" value="Nucleotide cyclase"/>
    <property type="match status" value="1"/>
</dbReference>
<dbReference type="PANTHER" id="PTHR11920">
    <property type="entry name" value="GUANYLYL CYCLASE"/>
    <property type="match status" value="1"/>
</dbReference>
<dbReference type="Gene3D" id="3.30.70.1230">
    <property type="entry name" value="Nucleotide cyclase"/>
    <property type="match status" value="1"/>
</dbReference>
<dbReference type="STRING" id="70415.A0A5S6Q905"/>
<dbReference type="InterPro" id="IPR001245">
    <property type="entry name" value="Ser-Thr/Tyr_kinase_cat_dom"/>
</dbReference>
<dbReference type="AlphaFoldDB" id="A0A5S6Q905"/>
<dbReference type="GO" id="GO:0001653">
    <property type="term" value="F:peptide receptor activity"/>
    <property type="evidence" value="ECO:0007669"/>
    <property type="project" value="TreeGrafter"/>
</dbReference>
<dbReference type="GO" id="GO:0004383">
    <property type="term" value="F:guanylate cyclase activity"/>
    <property type="evidence" value="ECO:0007669"/>
    <property type="project" value="UniProtKB-EC"/>
</dbReference>
<dbReference type="GO" id="GO:0004672">
    <property type="term" value="F:protein kinase activity"/>
    <property type="evidence" value="ECO:0007669"/>
    <property type="project" value="InterPro"/>
</dbReference>
<proteinExistence type="predicted"/>
<dbReference type="CDD" id="cd07302">
    <property type="entry name" value="CHD"/>
    <property type="match status" value="1"/>
</dbReference>
<dbReference type="PROSITE" id="PS50011">
    <property type="entry name" value="PROTEIN_KINASE_DOM"/>
    <property type="match status" value="1"/>
</dbReference>
<dbReference type="GO" id="GO:0035556">
    <property type="term" value="P:intracellular signal transduction"/>
    <property type="evidence" value="ECO:0007669"/>
    <property type="project" value="InterPro"/>
</dbReference>
<keyword evidence="9" id="KW-0456">Lyase</keyword>
<keyword evidence="14" id="KW-1185">Reference proteome</keyword>
<dbReference type="PROSITE" id="PS50125">
    <property type="entry name" value="GUANYLATE_CYCLASE_2"/>
    <property type="match status" value="1"/>
</dbReference>
<evidence type="ECO:0000256" key="6">
    <source>
        <dbReference type="ARBA" id="ARBA00022989"/>
    </source>
</evidence>
<dbReference type="WBParaSite" id="TMUE_1000003714.1">
    <property type="protein sequence ID" value="TMUE_1000003714.1"/>
    <property type="gene ID" value="WBGene00287736"/>
</dbReference>
<dbReference type="InterPro" id="IPR000719">
    <property type="entry name" value="Prot_kinase_dom"/>
</dbReference>
<evidence type="ECO:0000256" key="8">
    <source>
        <dbReference type="ARBA" id="ARBA00023180"/>
    </source>
</evidence>
<feature type="region of interest" description="Disordered" evidence="11">
    <location>
        <begin position="38"/>
        <end position="67"/>
    </location>
</feature>
<keyword evidence="5" id="KW-0547">Nucleotide-binding</keyword>
<feature type="compositionally biased region" description="Polar residues" evidence="11">
    <location>
        <begin position="50"/>
        <end position="60"/>
    </location>
</feature>
<keyword evidence="7" id="KW-0472">Membrane</keyword>
<dbReference type="InterPro" id="IPR050401">
    <property type="entry name" value="Cyclic_nucleotide_synthase"/>
</dbReference>
<keyword evidence="8" id="KW-0325">Glycoprotein</keyword>
<evidence type="ECO:0000259" key="13">
    <source>
        <dbReference type="PROSITE" id="PS50125"/>
    </source>
</evidence>
<comment type="subcellular location">
    <subcellularLocation>
        <location evidence="2">Membrane</location>
        <topology evidence="2">Single-pass membrane protein</topology>
    </subcellularLocation>
</comment>
<evidence type="ECO:0000256" key="7">
    <source>
        <dbReference type="ARBA" id="ARBA00023136"/>
    </source>
</evidence>
<evidence type="ECO:0000256" key="3">
    <source>
        <dbReference type="ARBA" id="ARBA00012202"/>
    </source>
</evidence>
<dbReference type="SMART" id="SM00044">
    <property type="entry name" value="CYCc"/>
    <property type="match status" value="1"/>
</dbReference>
<dbReference type="GO" id="GO:0005886">
    <property type="term" value="C:plasma membrane"/>
    <property type="evidence" value="ECO:0007669"/>
    <property type="project" value="TreeGrafter"/>
</dbReference>
<evidence type="ECO:0000313" key="15">
    <source>
        <dbReference type="WBParaSite" id="TMUE_1000003714.1"/>
    </source>
</evidence>
<feature type="domain" description="Guanylate cyclase" evidence="13">
    <location>
        <begin position="924"/>
        <end position="1059"/>
    </location>
</feature>
<dbReference type="GO" id="GO:0004016">
    <property type="term" value="F:adenylate cyclase activity"/>
    <property type="evidence" value="ECO:0007669"/>
    <property type="project" value="TreeGrafter"/>
</dbReference>
<dbReference type="GO" id="GO:0007168">
    <property type="term" value="P:receptor guanylyl cyclase signaling pathway"/>
    <property type="evidence" value="ECO:0007669"/>
    <property type="project" value="TreeGrafter"/>
</dbReference>
<keyword evidence="10" id="KW-0141">cGMP biosynthesis</keyword>
<evidence type="ECO:0000259" key="12">
    <source>
        <dbReference type="PROSITE" id="PS50011"/>
    </source>
</evidence>
<evidence type="ECO:0000256" key="1">
    <source>
        <dbReference type="ARBA" id="ARBA00001436"/>
    </source>
</evidence>
<dbReference type="EC" id="4.6.1.2" evidence="3"/>
<evidence type="ECO:0000256" key="5">
    <source>
        <dbReference type="ARBA" id="ARBA00022741"/>
    </source>
</evidence>
<reference evidence="15" key="1">
    <citation type="submission" date="2019-12" db="UniProtKB">
        <authorList>
            <consortium name="WormBaseParasite"/>
        </authorList>
    </citation>
    <scope>IDENTIFICATION</scope>
</reference>
<dbReference type="SUPFAM" id="SSF56112">
    <property type="entry name" value="Protein kinase-like (PK-like)"/>
    <property type="match status" value="1"/>
</dbReference>
<keyword evidence="6" id="KW-1133">Transmembrane helix</keyword>
<name>A0A5S6Q905_TRIMR</name>
<dbReference type="PANTHER" id="PTHR11920:SF335">
    <property type="entry name" value="GUANYLATE CYCLASE"/>
    <property type="match status" value="1"/>
</dbReference>
<evidence type="ECO:0000256" key="9">
    <source>
        <dbReference type="ARBA" id="ARBA00023239"/>
    </source>
</evidence>
<keyword evidence="4" id="KW-0812">Transmembrane</keyword>
<dbReference type="Gene3D" id="1.10.510.10">
    <property type="entry name" value="Transferase(Phosphotransferase) domain 1"/>
    <property type="match status" value="1"/>
</dbReference>
<dbReference type="Pfam" id="PF07714">
    <property type="entry name" value="PK_Tyr_Ser-Thr"/>
    <property type="match status" value="1"/>
</dbReference>
<dbReference type="InterPro" id="IPR029787">
    <property type="entry name" value="Nucleotide_cyclase"/>
</dbReference>
<accession>A0A5S6Q905</accession>
<dbReference type="Pfam" id="PF00211">
    <property type="entry name" value="Guanylate_cyc"/>
    <property type="match status" value="1"/>
</dbReference>
<feature type="domain" description="Protein kinase" evidence="12">
    <location>
        <begin position="570"/>
        <end position="852"/>
    </location>
</feature>
<evidence type="ECO:0000256" key="2">
    <source>
        <dbReference type="ARBA" id="ARBA00004167"/>
    </source>
</evidence>
<evidence type="ECO:0000256" key="4">
    <source>
        <dbReference type="ARBA" id="ARBA00022692"/>
    </source>
</evidence>
<sequence length="1140" mass="132235">MPPLDFALNERSALLTLRQKGVRRLCYAELFFQPNGNGWREQRKTPPPDSNKTQTPSFNESARRSSGFDAKDCDEMYADTLPNRTVVSACYFNCNQLMRRLNRLGVFSSLNDMFSWDLLTTFNRTMVDNLEYYVCSSDIYGSLPRLSVCLRTPIGCEFRMCLVSLLKPELDYGPFFNQFYLAMRYPKKKSTATFYEVLPLQPASLLYAKLLLAYIGKVAKVAVLHMRDSNDFVKNDWCNDFIDQLYRNMERTHFVVKVLSANKLKQGHLFNILNQFRGTNRIVIVCGYMNSFVRWFRRTAFYFESIMKELRFIYIDYEFRDSLEGKFRFIPEEHVKLGLEYQHNGTQVFQLRALYDCSEDVVKSAFFEMCSHLVNVADAIVPGTMDEHHRSQIARNRLILLAERYFLLQKALSIFPRYAESGRNRRSWERIFASIIENVSRGISSEEALFVNVYDMLVPGGEGPLKKRFYCQISFRPGVNCSIPAVPPINDTVFLLPPTEPGQWMLRMIIVMLVFLLFLFVFQYTYLRHLWESPTDDPLLLSFNRKPMTLHKVNNFTLMEDFDRSAARMLQSNSPILRRRRDGVSKLRRRLQEQSLLDKPPLLACYLHGSSVGLRAYRIREGTTKRSVLRKAEAVRLGLDHPNIQRLIGSMIDSHLYVAVFEGARRACLREFLDVIQVRWDWAFKLIVLHDVAHGMDYIHRKGIGFHGSLSTSCCFFDMHMRVKISFSDLRVLAPVCYVPEAVEETDPILQLWVAPEVLRHSADSDSMDKADVYSFSIIMQEVFYQRGPFYVHKNDFPEQRLGHRPTPFRPYADTLEAKHRSLVELMISCWLEIPSARPSFHKIAEAFKEVVNTSEFRWTIGNVYKRLLMLSRHLHRTVQKRRSKLFNEVVEAQGFLYHLFPPELATRLITSVTVEPKVYESVTIYFSDIVGFTDISSVNEPEDVCKMLDILFTGYDSILTYYQVYPVTRIGDAYVLAAGLGGTLHPSVYAREMGMVAIQVVEMVRCLRFNFLKGKVKKLRIRTGMASGTCMGGLIGQLDKMPQFMLVGHLVENAQAMESTGSPMKIQVEQSTYELIKTHRDMFRFSYNTQYVSEDSKVVRTYWLDSVKWPINLKGRMDGKRLIDVFPEEEIENQVGDLR</sequence>
<evidence type="ECO:0000256" key="10">
    <source>
        <dbReference type="ARBA" id="ARBA00023293"/>
    </source>
</evidence>
<protein>
    <recommendedName>
        <fullName evidence="3">guanylate cyclase</fullName>
        <ecNumber evidence="3">4.6.1.2</ecNumber>
    </recommendedName>
</protein>